<reference evidence="11" key="1">
    <citation type="journal article" date="2010" name="Nature">
        <title>The Amphimedon queenslandica genome and the evolution of animal complexity.</title>
        <authorList>
            <person name="Srivastava M."/>
            <person name="Simakov O."/>
            <person name="Chapman J."/>
            <person name="Fahey B."/>
            <person name="Gauthier M.E."/>
            <person name="Mitros T."/>
            <person name="Richards G.S."/>
            <person name="Conaco C."/>
            <person name="Dacre M."/>
            <person name="Hellsten U."/>
            <person name="Larroux C."/>
            <person name="Putnam N.H."/>
            <person name="Stanke M."/>
            <person name="Adamska M."/>
            <person name="Darling A."/>
            <person name="Degnan S.M."/>
            <person name="Oakley T.H."/>
            <person name="Plachetzki D.C."/>
            <person name="Zhai Y."/>
            <person name="Adamski M."/>
            <person name="Calcino A."/>
            <person name="Cummins S.F."/>
            <person name="Goodstein D.M."/>
            <person name="Harris C."/>
            <person name="Jackson D.J."/>
            <person name="Leys S.P."/>
            <person name="Shu S."/>
            <person name="Woodcroft B.J."/>
            <person name="Vervoort M."/>
            <person name="Kosik K.S."/>
            <person name="Manning G."/>
            <person name="Degnan B.M."/>
            <person name="Rokhsar D.S."/>
        </authorList>
    </citation>
    <scope>NUCLEOTIDE SEQUENCE [LARGE SCALE GENOMIC DNA]</scope>
</reference>
<keyword evidence="6 9" id="KW-0333">Golgi apparatus</keyword>
<dbReference type="InterPro" id="IPR005331">
    <property type="entry name" value="Sulfotransferase"/>
</dbReference>
<dbReference type="EnsemblMetazoa" id="XM_011407574.2">
    <property type="protein sequence ID" value="XP_011405876.1"/>
    <property type="gene ID" value="LOC105313834"/>
</dbReference>
<keyword evidence="11" id="KW-1185">Reference proteome</keyword>
<dbReference type="GeneID" id="105313834"/>
<dbReference type="GO" id="GO:0008146">
    <property type="term" value="F:sulfotransferase activity"/>
    <property type="evidence" value="ECO:0007669"/>
    <property type="project" value="InterPro"/>
</dbReference>
<dbReference type="PANTHER" id="PTHR12137">
    <property type="entry name" value="CARBOHYDRATE SULFOTRANSFERASE"/>
    <property type="match status" value="1"/>
</dbReference>
<evidence type="ECO:0000313" key="11">
    <source>
        <dbReference type="Proteomes" id="UP000007879"/>
    </source>
</evidence>
<evidence type="ECO:0000256" key="6">
    <source>
        <dbReference type="ARBA" id="ARBA00023034"/>
    </source>
</evidence>
<evidence type="ECO:0000313" key="10">
    <source>
        <dbReference type="EnsemblMetazoa" id="XP_011405876.1"/>
    </source>
</evidence>
<keyword evidence="9" id="KW-0119">Carbohydrate metabolism</keyword>
<dbReference type="InterPro" id="IPR018011">
    <property type="entry name" value="Carb_sulfotrans_8-10"/>
</dbReference>
<comment type="similarity">
    <text evidence="2 9">Belongs to the sulfotransferase 2 family.</text>
</comment>
<keyword evidence="7 9" id="KW-0472">Membrane</keyword>
<evidence type="ECO:0000256" key="3">
    <source>
        <dbReference type="ARBA" id="ARBA00022679"/>
    </source>
</evidence>
<sequence length="372" mass="44351">MSLVKRLFTIIILLSIFSLFILTLFRNYGKKKRPEVDLLLVQSLLIAKDIIKSRGHMVERVQEIPDVLLTTNSSGNKPSNFPDVVARSEWQQETMSNYCLGINGSLLNYSREQNEMLYKHLIYNDKYGIIYCVVPKIGCTKMKLLFVLLEEHYTLEDLLVRNLSVSHKSHLRNVKTLWELSATKREARMRSYYKYMPVRDPLERLVSSYLNKISRRNMRSKFFLNLRQDIIREFRLPSDTNKNASDDIDSMVPTFKEFVQYFIEYRHLMDNHFQPMLDICQPCLVKYDFYPNFHSLSYDMDYILQVFGIPRDFYFNDVRIGASLMPKPAAQFNYSSYYDQIDENIRAKLIEKLKPDMQFYHQLYPRMQKYYS</sequence>
<evidence type="ECO:0000256" key="1">
    <source>
        <dbReference type="ARBA" id="ARBA00004323"/>
    </source>
</evidence>
<evidence type="ECO:0000256" key="4">
    <source>
        <dbReference type="ARBA" id="ARBA00022692"/>
    </source>
</evidence>
<dbReference type="PANTHER" id="PTHR12137:SF33">
    <property type="entry name" value="CARBOHYDRATE SULFOTRANSFERASE 14"/>
    <property type="match status" value="1"/>
</dbReference>
<organism evidence="10 11">
    <name type="scientific">Amphimedon queenslandica</name>
    <name type="common">Sponge</name>
    <dbReference type="NCBI Taxonomy" id="400682"/>
    <lineage>
        <taxon>Eukaryota</taxon>
        <taxon>Metazoa</taxon>
        <taxon>Porifera</taxon>
        <taxon>Demospongiae</taxon>
        <taxon>Heteroscleromorpha</taxon>
        <taxon>Haplosclerida</taxon>
        <taxon>Niphatidae</taxon>
        <taxon>Amphimedon</taxon>
    </lineage>
</organism>
<evidence type="ECO:0000256" key="7">
    <source>
        <dbReference type="ARBA" id="ARBA00023136"/>
    </source>
</evidence>
<evidence type="ECO:0000256" key="9">
    <source>
        <dbReference type="RuleBase" id="RU364020"/>
    </source>
</evidence>
<dbReference type="KEGG" id="aqu:105313834"/>
<keyword evidence="5 9" id="KW-1133">Transmembrane helix</keyword>
<keyword evidence="3 9" id="KW-0808">Transferase</keyword>
<evidence type="ECO:0000256" key="5">
    <source>
        <dbReference type="ARBA" id="ARBA00022989"/>
    </source>
</evidence>
<dbReference type="GO" id="GO:0000139">
    <property type="term" value="C:Golgi membrane"/>
    <property type="evidence" value="ECO:0007669"/>
    <property type="project" value="UniProtKB-SubCell"/>
</dbReference>
<feature type="transmembrane region" description="Helical" evidence="9">
    <location>
        <begin position="6"/>
        <end position="25"/>
    </location>
</feature>
<comment type="subcellular location">
    <subcellularLocation>
        <location evidence="1 9">Golgi apparatus membrane</location>
        <topology evidence="1 9">Single-pass type II membrane protein</topology>
    </subcellularLocation>
</comment>
<dbReference type="GO" id="GO:0016051">
    <property type="term" value="P:carbohydrate biosynthetic process"/>
    <property type="evidence" value="ECO:0007669"/>
    <property type="project" value="InterPro"/>
</dbReference>
<keyword evidence="9" id="KW-0735">Signal-anchor</keyword>
<dbReference type="RefSeq" id="XP_011405876.1">
    <property type="nucleotide sequence ID" value="XM_011407574.2"/>
</dbReference>
<dbReference type="AlphaFoldDB" id="A0AAN0INR3"/>
<dbReference type="Proteomes" id="UP000007879">
    <property type="component" value="Unassembled WGS sequence"/>
</dbReference>
<reference evidence="10" key="2">
    <citation type="submission" date="2024-06" db="UniProtKB">
        <authorList>
            <consortium name="EnsemblMetazoa"/>
        </authorList>
    </citation>
    <scope>IDENTIFICATION</scope>
</reference>
<keyword evidence="8 9" id="KW-0325">Glycoprotein</keyword>
<protein>
    <recommendedName>
        <fullName evidence="9">Carbohydrate sulfotransferase</fullName>
        <ecNumber evidence="9">2.8.2.-</ecNumber>
    </recommendedName>
</protein>
<evidence type="ECO:0000256" key="8">
    <source>
        <dbReference type="ARBA" id="ARBA00023180"/>
    </source>
</evidence>
<accession>A0AAN0INR3</accession>
<evidence type="ECO:0000256" key="2">
    <source>
        <dbReference type="ARBA" id="ARBA00006339"/>
    </source>
</evidence>
<dbReference type="Pfam" id="PF03567">
    <property type="entry name" value="Sulfotransfer_2"/>
    <property type="match status" value="1"/>
</dbReference>
<dbReference type="EC" id="2.8.2.-" evidence="9"/>
<keyword evidence="4 9" id="KW-0812">Transmembrane</keyword>
<name>A0AAN0INR3_AMPQE</name>
<proteinExistence type="inferred from homology"/>